<dbReference type="STRING" id="466.Lmac_0131"/>
<feature type="active site" description="Proton acceptor" evidence="4">
    <location>
        <position position="203"/>
    </location>
</feature>
<evidence type="ECO:0000256" key="4">
    <source>
        <dbReference type="PROSITE-ProRule" id="PRU01161"/>
    </source>
</evidence>
<dbReference type="InterPro" id="IPR002641">
    <property type="entry name" value="PNPLA_dom"/>
</dbReference>
<dbReference type="InterPro" id="IPR016035">
    <property type="entry name" value="Acyl_Trfase/lysoPLipase"/>
</dbReference>
<keyword evidence="7" id="KW-1185">Reference proteome</keyword>
<evidence type="ECO:0000313" key="7">
    <source>
        <dbReference type="Proteomes" id="UP000054908"/>
    </source>
</evidence>
<dbReference type="SUPFAM" id="SSF52151">
    <property type="entry name" value="FabD/lysophospholipase-like"/>
    <property type="match status" value="1"/>
</dbReference>
<dbReference type="PATRIC" id="fig|466.6.peg.139"/>
<feature type="active site" description="Nucleophile" evidence="4">
    <location>
        <position position="43"/>
    </location>
</feature>
<reference evidence="6 7" key="1">
    <citation type="submission" date="2015-11" db="EMBL/GenBank/DDBJ databases">
        <title>Genomic analysis of 38 Legionella species identifies large and diverse effector repertoires.</title>
        <authorList>
            <person name="Burstein D."/>
            <person name="Amaro F."/>
            <person name="Zusman T."/>
            <person name="Lifshitz Z."/>
            <person name="Cohen O."/>
            <person name="Gilbert J.A."/>
            <person name="Pupko T."/>
            <person name="Shuman H.A."/>
            <person name="Segal G."/>
        </authorList>
    </citation>
    <scope>NUCLEOTIDE SEQUENCE [LARGE SCALE GENOMIC DNA]</scope>
    <source>
        <strain evidence="6 7">PX-1-G2-E2</strain>
    </source>
</reference>
<comment type="caution">
    <text evidence="6">The sequence shown here is derived from an EMBL/GenBank/DDBJ whole genome shotgun (WGS) entry which is preliminary data.</text>
</comment>
<dbReference type="EMBL" id="LNYL01000004">
    <property type="protein sequence ID" value="KTD31547.1"/>
    <property type="molecule type" value="Genomic_DNA"/>
</dbReference>
<dbReference type="GO" id="GO:0016042">
    <property type="term" value="P:lipid catabolic process"/>
    <property type="evidence" value="ECO:0007669"/>
    <property type="project" value="UniProtKB-UniRule"/>
</dbReference>
<evidence type="ECO:0000313" key="6">
    <source>
        <dbReference type="EMBL" id="KTD31547.1"/>
    </source>
</evidence>
<keyword evidence="2 4" id="KW-0442">Lipid degradation</keyword>
<gene>
    <name evidence="6" type="ORF">Lmac_0131</name>
</gene>
<name>A0A0W0WGT0_9GAMM</name>
<comment type="caution">
    <text evidence="4">Lacks conserved residue(s) required for the propagation of feature annotation.</text>
</comment>
<dbReference type="Pfam" id="PF01734">
    <property type="entry name" value="Patatin"/>
    <property type="match status" value="1"/>
</dbReference>
<proteinExistence type="predicted"/>
<evidence type="ECO:0000256" key="2">
    <source>
        <dbReference type="ARBA" id="ARBA00022963"/>
    </source>
</evidence>
<dbReference type="InterPro" id="IPR050301">
    <property type="entry name" value="NTE"/>
</dbReference>
<dbReference type="AlphaFoldDB" id="A0A0W0WGT0"/>
<protein>
    <submittedName>
        <fullName evidence="6">Alpha-beta hydrolase family transporter esterase</fullName>
    </submittedName>
</protein>
<dbReference type="PROSITE" id="PS51635">
    <property type="entry name" value="PNPLA"/>
    <property type="match status" value="1"/>
</dbReference>
<keyword evidence="1 4" id="KW-0378">Hydrolase</keyword>
<dbReference type="Proteomes" id="UP000054908">
    <property type="component" value="Unassembled WGS sequence"/>
</dbReference>
<evidence type="ECO:0000256" key="3">
    <source>
        <dbReference type="ARBA" id="ARBA00023098"/>
    </source>
</evidence>
<dbReference type="GO" id="GO:0016787">
    <property type="term" value="F:hydrolase activity"/>
    <property type="evidence" value="ECO:0007669"/>
    <property type="project" value="UniProtKB-UniRule"/>
</dbReference>
<feature type="short sequence motif" description="GXGXXG" evidence="4">
    <location>
        <begin position="10"/>
        <end position="15"/>
    </location>
</feature>
<dbReference type="RefSeq" id="WP_058450972.1">
    <property type="nucleotide sequence ID" value="NZ_CAAAIB010000001.1"/>
</dbReference>
<accession>A0A0W0WGT0</accession>
<keyword evidence="3 4" id="KW-0443">Lipid metabolism</keyword>
<sequence length="370" mass="41544">MARKALFLAGGGARGAYQAGVLKAIGHILQVKTIPFEMISGVSVGCLNAAVLAENAHDFPMGLEKLEGMWAEIHCHQIFNASNYELSKSVLRNLSHLIVKQRQSGHLLNTTPLREFITTNIDFDMIDANIAANHLEAMEVISHCYETQQTISFYRHDFPEFEDWHYPRHVSQQASLKMEHILASSALPLFFPTVNIDGFHYGDGSIGLVSPLRGAIRFQVEKILILGTRPLPVFHDPDQLRNGEVGFAHILGGMLNGLFLDNLDRDIEMVNRMNDIARLLSLWKKRRSPWRPIETLHLRPSIDIADIAQAQYPSMPALLRFLLNILGAKNKSGDLLSFLLFEPGFTRELLDLGYKDTIVAADEVTKFFTS</sequence>
<dbReference type="Gene3D" id="3.40.1090.10">
    <property type="entry name" value="Cytosolic phospholipase A2 catalytic domain"/>
    <property type="match status" value="1"/>
</dbReference>
<dbReference type="OrthoDB" id="9798773at2"/>
<dbReference type="PANTHER" id="PTHR14226">
    <property type="entry name" value="NEUROPATHY TARGET ESTERASE/SWISS CHEESE D.MELANOGASTER"/>
    <property type="match status" value="1"/>
</dbReference>
<dbReference type="PANTHER" id="PTHR14226:SF57">
    <property type="entry name" value="BLR7027 PROTEIN"/>
    <property type="match status" value="1"/>
</dbReference>
<organism evidence="6 7">
    <name type="scientific">Legionella maceachernii</name>
    <dbReference type="NCBI Taxonomy" id="466"/>
    <lineage>
        <taxon>Bacteria</taxon>
        <taxon>Pseudomonadati</taxon>
        <taxon>Pseudomonadota</taxon>
        <taxon>Gammaproteobacteria</taxon>
        <taxon>Legionellales</taxon>
        <taxon>Legionellaceae</taxon>
        <taxon>Legionella</taxon>
    </lineage>
</organism>
<feature type="short sequence motif" description="GXSXG" evidence="4">
    <location>
        <begin position="41"/>
        <end position="45"/>
    </location>
</feature>
<evidence type="ECO:0000256" key="1">
    <source>
        <dbReference type="ARBA" id="ARBA00022801"/>
    </source>
</evidence>
<evidence type="ECO:0000259" key="5">
    <source>
        <dbReference type="PROSITE" id="PS51635"/>
    </source>
</evidence>
<feature type="domain" description="PNPLA" evidence="5">
    <location>
        <begin position="6"/>
        <end position="216"/>
    </location>
</feature>